<evidence type="ECO:0000256" key="2">
    <source>
        <dbReference type="ARBA" id="ARBA00004922"/>
    </source>
</evidence>
<evidence type="ECO:0000256" key="10">
    <source>
        <dbReference type="ARBA" id="ARBA00023034"/>
    </source>
</evidence>
<organism evidence="15 16">
    <name type="scientific">Porites evermanni</name>
    <dbReference type="NCBI Taxonomy" id="104178"/>
    <lineage>
        <taxon>Eukaryota</taxon>
        <taxon>Metazoa</taxon>
        <taxon>Cnidaria</taxon>
        <taxon>Anthozoa</taxon>
        <taxon>Hexacorallia</taxon>
        <taxon>Scleractinia</taxon>
        <taxon>Fungiina</taxon>
        <taxon>Poritidae</taxon>
        <taxon>Porites</taxon>
    </lineage>
</organism>
<evidence type="ECO:0000313" key="15">
    <source>
        <dbReference type="EMBL" id="CAH3189231.1"/>
    </source>
</evidence>
<sequence>MAWRRAKTGLCRFILWLAIVSAGGVVIFNMVFVLPITSELSLLPHKIYEPREILTRSATLDDRKRQYIAGKPSGARYLELEIYSSKENVTLTLNGNTRVDQSEMLIRGLNVVVLNEVTGDVMSSRWYDTYESEADSGFLVNHLKGLRRGRIICFAIKDDAVMQLSKEARDYIATIRSSFINRLQFRSTWAFVVQRINDKLFVHAESFQNPSSGDEWARAVKLRTWVKLLPENNEKCNWADTVANRRRQEFCDVYEGYGDVCKCEEPVSIELNPPPFTDGSRLQLPIAVMASNRPYYLVRMLRGLQKVEGLDPSTMTVFIDGFWDEPAAVTRLMGLKLQQHAGVSQRNARVAQHYKRSIHDSFEQHPNANYLVILEEDLDVSIDILSYFKQLLPVYEKDASVYCISAWNDQGYEHLCNDPAMMYRVETMPGLGWYVVWRTILLFICSHEVWVKVTYDWSTALCLGLCLCRRNRECIIPDISRTYHFGGKGINVGGLMQALYFEKHAINQEAHVKMDADKMYKENYEKEMHRLLSEAKVLNHTKTPCTNKDDFIPDTHGKLYVFYISMEFPGDFTTWKSVASCLRMWDLDARGFHKSMWRFWLKKNHVLVIGCPASVYCSYKPAEIKPLYIPRIPAVPR</sequence>
<evidence type="ECO:0000256" key="9">
    <source>
        <dbReference type="ARBA" id="ARBA00022989"/>
    </source>
</evidence>
<dbReference type="PANTHER" id="PTHR46396">
    <property type="entry name" value="PROTEIN O-LINKED-MANNOSE BETA-1,2-N-ACETYLGLUCOSAMINYLTRANSFERASE 1"/>
    <property type="match status" value="1"/>
</dbReference>
<keyword evidence="12 13" id="KW-0464">Manganese</keyword>
<accession>A0ABN8SEE0</accession>
<comment type="pathway">
    <text evidence="2 13">Protein modification; protein glycosylation.</text>
</comment>
<evidence type="ECO:0000256" key="13">
    <source>
        <dbReference type="RuleBase" id="RU368119"/>
    </source>
</evidence>
<evidence type="ECO:0000256" key="5">
    <source>
        <dbReference type="ARBA" id="ARBA00022679"/>
    </source>
</evidence>
<dbReference type="Pfam" id="PF15711">
    <property type="entry name" value="ILEI"/>
    <property type="match status" value="1"/>
</dbReference>
<protein>
    <recommendedName>
        <fullName evidence="13">Alpha-1,3-mannosyl-glycoprotein 2-beta-N-acetylglucosaminyltransferase</fullName>
        <shortName evidence="13">GNT-I</shortName>
        <shortName evidence="13">GlcNAc-T I</shortName>
        <ecNumber evidence="13">2.4.1.101</ecNumber>
    </recommendedName>
    <alternativeName>
        <fullName evidence="13">N-glycosyl-oligosaccharide-glycoprotein N-acetylglucosaminyltransferase I</fullName>
    </alternativeName>
</protein>
<dbReference type="InterPro" id="IPR004139">
    <property type="entry name" value="Glyco_trans_13"/>
</dbReference>
<gene>
    <name evidence="15" type="ORF">PEVE_00019166</name>
</gene>
<comment type="subcellular location">
    <subcellularLocation>
        <location evidence="1 13">Golgi apparatus membrane</location>
        <topology evidence="1 13">Single-pass type II membrane protein</topology>
    </subcellularLocation>
</comment>
<dbReference type="PROSITE" id="PS52031">
    <property type="entry name" value="GG_LECTIN"/>
    <property type="match status" value="1"/>
</dbReference>
<comment type="similarity">
    <text evidence="3 13">Belongs to the glycosyltransferase 13 family.</text>
</comment>
<keyword evidence="7 13" id="KW-0479">Metal-binding</keyword>
<dbReference type="PANTHER" id="PTHR46396:SF1">
    <property type="entry name" value="PROTEIN O-LINKED-MANNOSE BETA-1,2-N-ACETYLGLUCOSAMINYLTRANSFERASE 1"/>
    <property type="match status" value="1"/>
</dbReference>
<dbReference type="Proteomes" id="UP001159427">
    <property type="component" value="Unassembled WGS sequence"/>
</dbReference>
<evidence type="ECO:0000259" key="14">
    <source>
        <dbReference type="Pfam" id="PF15711"/>
    </source>
</evidence>
<feature type="transmembrane region" description="Helical" evidence="13">
    <location>
        <begin position="12"/>
        <end position="36"/>
    </location>
</feature>
<evidence type="ECO:0000256" key="12">
    <source>
        <dbReference type="ARBA" id="ARBA00023211"/>
    </source>
</evidence>
<evidence type="ECO:0000256" key="1">
    <source>
        <dbReference type="ARBA" id="ARBA00004323"/>
    </source>
</evidence>
<keyword evidence="11 13" id="KW-0472">Membrane</keyword>
<keyword evidence="10 13" id="KW-0333">Golgi apparatus</keyword>
<dbReference type="InterPro" id="IPR052463">
    <property type="entry name" value="O-linked_mannose_GnT"/>
</dbReference>
<name>A0ABN8SEE0_9CNID</name>
<keyword evidence="5" id="KW-0808">Transferase</keyword>
<evidence type="ECO:0000256" key="6">
    <source>
        <dbReference type="ARBA" id="ARBA00022692"/>
    </source>
</evidence>
<comment type="function">
    <text evidence="13">Initiates complex N-linked carbohydrate formation. Essential for the conversion of high-mannose to hybrid and complex N-glycans.</text>
</comment>
<dbReference type="EC" id="2.4.1.101" evidence="13"/>
<reference evidence="15 16" key="1">
    <citation type="submission" date="2022-05" db="EMBL/GenBank/DDBJ databases">
        <authorList>
            <consortium name="Genoscope - CEA"/>
            <person name="William W."/>
        </authorList>
    </citation>
    <scope>NUCLEOTIDE SEQUENCE [LARGE SCALE GENOMIC DNA]</scope>
</reference>
<dbReference type="InterPro" id="IPR039477">
    <property type="entry name" value="ILEI/PANDER_dom"/>
</dbReference>
<evidence type="ECO:0000256" key="4">
    <source>
        <dbReference type="ARBA" id="ARBA00022676"/>
    </source>
</evidence>
<keyword evidence="4 13" id="KW-0328">Glycosyltransferase</keyword>
<comment type="caution">
    <text evidence="15">The sequence shown here is derived from an EMBL/GenBank/DDBJ whole genome shotgun (WGS) entry which is preliminary data.</text>
</comment>
<evidence type="ECO:0000313" key="16">
    <source>
        <dbReference type="Proteomes" id="UP001159427"/>
    </source>
</evidence>
<evidence type="ECO:0000256" key="8">
    <source>
        <dbReference type="ARBA" id="ARBA00022968"/>
    </source>
</evidence>
<evidence type="ECO:0000256" key="11">
    <source>
        <dbReference type="ARBA" id="ARBA00023136"/>
    </source>
</evidence>
<dbReference type="Pfam" id="PF03071">
    <property type="entry name" value="GNT-I"/>
    <property type="match status" value="1"/>
</dbReference>
<keyword evidence="6 13" id="KW-0812">Transmembrane</keyword>
<dbReference type="Gene3D" id="3.90.550.10">
    <property type="entry name" value="Spore Coat Polysaccharide Biosynthesis Protein SpsA, Chain A"/>
    <property type="match status" value="1"/>
</dbReference>
<proteinExistence type="inferred from homology"/>
<evidence type="ECO:0000256" key="7">
    <source>
        <dbReference type="ARBA" id="ARBA00022723"/>
    </source>
</evidence>
<comment type="cofactor">
    <cofactor evidence="13">
        <name>Mn(2+)</name>
        <dbReference type="ChEBI" id="CHEBI:29035"/>
    </cofactor>
    <text evidence="13">The cofactor is mostly bound to the substrate.</text>
</comment>
<keyword evidence="8 13" id="KW-0735">Signal-anchor</keyword>
<evidence type="ECO:0000256" key="3">
    <source>
        <dbReference type="ARBA" id="ARBA00006492"/>
    </source>
</evidence>
<keyword evidence="16" id="KW-1185">Reference proteome</keyword>
<dbReference type="InterPro" id="IPR029044">
    <property type="entry name" value="Nucleotide-diphossugar_trans"/>
</dbReference>
<feature type="domain" description="ILEI/PANDER" evidence="14">
    <location>
        <begin position="107"/>
        <end position="194"/>
    </location>
</feature>
<dbReference type="EMBL" id="CALNXI010002593">
    <property type="protein sequence ID" value="CAH3189231.1"/>
    <property type="molecule type" value="Genomic_DNA"/>
</dbReference>
<dbReference type="SUPFAM" id="SSF53448">
    <property type="entry name" value="Nucleotide-diphospho-sugar transferases"/>
    <property type="match status" value="1"/>
</dbReference>
<keyword evidence="9 13" id="KW-1133">Transmembrane helix</keyword>
<comment type="catalytic activity">
    <reaction evidence="13">
        <text>N(4)-(alpha-D-Man-(1-&gt;3)-[alpha-D-Man-(1-&gt;3)-[alpha-D-Man-(1-&gt;6)]-alpha-D-Man-(1-&gt;6)]-beta-D-Man-(1-&gt;4)-beta-D-GlcNAc-(1-&gt;4)-beta-D-GlcNAc)-L-asparaginyl-[protein] (N-glucan mannose isomer 5A1,2) + UDP-N-acetyl-alpha-D-glucosamine = N(4)-{beta-D-GlcNAc-(1-&gt;2)-alpha-D-Man-(1-&gt;3)-[alpha-D-Man-(1-&gt;3)-[alpha-D-Man-(1-&gt;6)]-alpha-D-Man-(1-&gt;6)]-beta-D-Man-(1-&gt;4)-beta-D-GlcNAc-(1-&gt;4)-beta-D-GlcNAc}-L-asparaginyl-[protein] + UDP + H(+)</text>
        <dbReference type="Rhea" id="RHEA:11456"/>
        <dbReference type="Rhea" id="RHEA-COMP:14367"/>
        <dbReference type="Rhea" id="RHEA-COMP:14368"/>
        <dbReference type="ChEBI" id="CHEBI:15378"/>
        <dbReference type="ChEBI" id="CHEBI:57705"/>
        <dbReference type="ChEBI" id="CHEBI:58223"/>
        <dbReference type="ChEBI" id="CHEBI:59087"/>
        <dbReference type="ChEBI" id="CHEBI:60625"/>
        <dbReference type="EC" id="2.4.1.101"/>
    </reaction>
</comment>